<feature type="region of interest" description="Disordered" evidence="5">
    <location>
        <begin position="455"/>
        <end position="478"/>
    </location>
</feature>
<dbReference type="Pfam" id="PF03924">
    <property type="entry name" value="CHASE"/>
    <property type="match status" value="1"/>
</dbReference>
<dbReference type="OrthoDB" id="9801651at2"/>
<evidence type="ECO:0000313" key="9">
    <source>
        <dbReference type="EMBL" id="POF34014.1"/>
    </source>
</evidence>
<dbReference type="InterPro" id="IPR052163">
    <property type="entry name" value="DGC-Regulatory_Protein"/>
</dbReference>
<evidence type="ECO:0000256" key="1">
    <source>
        <dbReference type="ARBA" id="ARBA00004370"/>
    </source>
</evidence>
<dbReference type="GO" id="GO:0016020">
    <property type="term" value="C:membrane"/>
    <property type="evidence" value="ECO:0007669"/>
    <property type="project" value="UniProtKB-SubCell"/>
</dbReference>
<dbReference type="Pfam" id="PF00990">
    <property type="entry name" value="GGDEF"/>
    <property type="match status" value="1"/>
</dbReference>
<dbReference type="EMBL" id="PPCN01000001">
    <property type="protein sequence ID" value="POF34014.1"/>
    <property type="molecule type" value="Genomic_DNA"/>
</dbReference>
<gene>
    <name evidence="9" type="ORF">CLV41_101464</name>
</gene>
<dbReference type="GO" id="GO:0007165">
    <property type="term" value="P:signal transduction"/>
    <property type="evidence" value="ECO:0007669"/>
    <property type="project" value="UniProtKB-ARBA"/>
</dbReference>
<keyword evidence="10" id="KW-1185">Reference proteome</keyword>
<evidence type="ECO:0000313" key="10">
    <source>
        <dbReference type="Proteomes" id="UP000236959"/>
    </source>
</evidence>
<name>A0A2S3V212_9HYPH</name>
<comment type="subcellular location">
    <subcellularLocation>
        <location evidence="1">Membrane</location>
    </subcellularLocation>
</comment>
<feature type="domain" description="CHASE" evidence="7">
    <location>
        <begin position="123"/>
        <end position="201"/>
    </location>
</feature>
<dbReference type="RefSeq" id="WP_103220651.1">
    <property type="nucleotide sequence ID" value="NZ_PPCN01000001.1"/>
</dbReference>
<protein>
    <submittedName>
        <fullName evidence="9">Diguanylate cyclase (GGDEF)-like protein</fullName>
    </submittedName>
</protein>
<evidence type="ECO:0000256" key="3">
    <source>
        <dbReference type="ARBA" id="ARBA00022989"/>
    </source>
</evidence>
<dbReference type="InterPro" id="IPR006189">
    <property type="entry name" value="CHASE_dom"/>
</dbReference>
<dbReference type="InterPro" id="IPR042240">
    <property type="entry name" value="CHASE_sf"/>
</dbReference>
<organism evidence="9 10">
    <name type="scientific">Roseibium marinum</name>
    <dbReference type="NCBI Taxonomy" id="281252"/>
    <lineage>
        <taxon>Bacteria</taxon>
        <taxon>Pseudomonadati</taxon>
        <taxon>Pseudomonadota</taxon>
        <taxon>Alphaproteobacteria</taxon>
        <taxon>Hyphomicrobiales</taxon>
        <taxon>Stappiaceae</taxon>
        <taxon>Roseibium</taxon>
    </lineage>
</organism>
<dbReference type="InterPro" id="IPR043128">
    <property type="entry name" value="Rev_trsase/Diguanyl_cyclase"/>
</dbReference>
<evidence type="ECO:0000256" key="2">
    <source>
        <dbReference type="ARBA" id="ARBA00022692"/>
    </source>
</evidence>
<dbReference type="PROSITE" id="PS50839">
    <property type="entry name" value="CHASE"/>
    <property type="match status" value="1"/>
</dbReference>
<evidence type="ECO:0000256" key="6">
    <source>
        <dbReference type="SAM" id="Phobius"/>
    </source>
</evidence>
<dbReference type="Gene3D" id="3.30.450.350">
    <property type="entry name" value="CHASE domain"/>
    <property type="match status" value="1"/>
</dbReference>
<dbReference type="PROSITE" id="PS50887">
    <property type="entry name" value="GGDEF"/>
    <property type="match status" value="1"/>
</dbReference>
<proteinExistence type="predicted"/>
<dbReference type="PANTHER" id="PTHR46663:SF2">
    <property type="entry name" value="GGDEF DOMAIN-CONTAINING PROTEIN"/>
    <property type="match status" value="1"/>
</dbReference>
<comment type="caution">
    <text evidence="9">The sequence shown here is derived from an EMBL/GenBank/DDBJ whole genome shotgun (WGS) entry which is preliminary data.</text>
</comment>
<keyword evidence="2 6" id="KW-0812">Transmembrane</keyword>
<dbReference type="Gene3D" id="3.30.70.270">
    <property type="match status" value="1"/>
</dbReference>
<evidence type="ECO:0000256" key="5">
    <source>
        <dbReference type="SAM" id="MobiDB-lite"/>
    </source>
</evidence>
<dbReference type="GO" id="GO:0003824">
    <property type="term" value="F:catalytic activity"/>
    <property type="evidence" value="ECO:0007669"/>
    <property type="project" value="UniProtKB-ARBA"/>
</dbReference>
<dbReference type="SMART" id="SM00267">
    <property type="entry name" value="GGDEF"/>
    <property type="match status" value="1"/>
</dbReference>
<dbReference type="PANTHER" id="PTHR46663">
    <property type="entry name" value="DIGUANYLATE CYCLASE DGCT-RELATED"/>
    <property type="match status" value="1"/>
</dbReference>
<sequence length="478" mass="52382">MDFNLARNIFSSSKGAFTAFIVAIVCFLAGIAVTAHVGQLVRNELVAQHKKDAVADLSEARARLEGEISRTVAHGFGIRAYVTQFADQPFEMEHYREIASDLIEENPSIRSIGLAPNNVLRAVYPQEPNRAAIGLNYRMNSAQWPAIRDAMISREVVIAGPLELVQGGRALVIRIPVFPPAFPGQPVNDRSYWGVATLILDEAGMMAAAGMKDVVNGIRTAVINKNAVSTANSVIFGSQSVLEADFVSLPLHLPGGLNWQLLGYPQGGWSDYGDEVWMTQLIGSLISLVFGTMAFLLINEVYKVRSMALHDPLTGLANRRLLEERMYQLATMCERSGAGFEIFYVDLDAFKPVNDNYGHSVGDQLLIEIGQRLQHQTRQSDTVARVGGDEFIVLTPGNMRYQEKDAFLKRLSERVDQAFTFAGIKIDVKASIGSASYPGDASSVDDLLRVADGRMYAQKAKSKQNEETPPEKGVPQTG</sequence>
<dbReference type="AlphaFoldDB" id="A0A2S3V212"/>
<keyword evidence="4 6" id="KW-0472">Membrane</keyword>
<dbReference type="CDD" id="cd01949">
    <property type="entry name" value="GGDEF"/>
    <property type="match status" value="1"/>
</dbReference>
<evidence type="ECO:0000259" key="8">
    <source>
        <dbReference type="PROSITE" id="PS50887"/>
    </source>
</evidence>
<dbReference type="NCBIfam" id="TIGR00254">
    <property type="entry name" value="GGDEF"/>
    <property type="match status" value="1"/>
</dbReference>
<dbReference type="SUPFAM" id="SSF55073">
    <property type="entry name" value="Nucleotide cyclase"/>
    <property type="match status" value="1"/>
</dbReference>
<dbReference type="Proteomes" id="UP000236959">
    <property type="component" value="Unassembled WGS sequence"/>
</dbReference>
<feature type="transmembrane region" description="Helical" evidence="6">
    <location>
        <begin position="277"/>
        <end position="298"/>
    </location>
</feature>
<accession>A0A2S3V212</accession>
<dbReference type="SMART" id="SM01079">
    <property type="entry name" value="CHASE"/>
    <property type="match status" value="1"/>
</dbReference>
<reference evidence="9 10" key="1">
    <citation type="submission" date="2018-01" db="EMBL/GenBank/DDBJ databases">
        <title>Genomic Encyclopedia of Archaeal and Bacterial Type Strains, Phase II (KMG-II): from individual species to whole genera.</title>
        <authorList>
            <person name="Goeker M."/>
        </authorList>
    </citation>
    <scope>NUCLEOTIDE SEQUENCE [LARGE SCALE GENOMIC DNA]</scope>
    <source>
        <strain evidence="9 10">DSM 17023</strain>
    </source>
</reference>
<evidence type="ECO:0000256" key="4">
    <source>
        <dbReference type="ARBA" id="ARBA00023136"/>
    </source>
</evidence>
<feature type="domain" description="GGDEF" evidence="8">
    <location>
        <begin position="338"/>
        <end position="472"/>
    </location>
</feature>
<keyword evidence="3 6" id="KW-1133">Transmembrane helix</keyword>
<evidence type="ECO:0000259" key="7">
    <source>
        <dbReference type="PROSITE" id="PS50839"/>
    </source>
</evidence>
<dbReference type="InterPro" id="IPR029787">
    <property type="entry name" value="Nucleotide_cyclase"/>
</dbReference>
<dbReference type="InterPro" id="IPR000160">
    <property type="entry name" value="GGDEF_dom"/>
</dbReference>